<dbReference type="PRINTS" id="PR00420">
    <property type="entry name" value="RNGMNOXGNASE"/>
</dbReference>
<gene>
    <name evidence="2" type="ORF">PSQ39_15070</name>
</gene>
<dbReference type="InterPro" id="IPR002938">
    <property type="entry name" value="FAD-bd"/>
</dbReference>
<evidence type="ECO:0000259" key="1">
    <source>
        <dbReference type="Pfam" id="PF01494"/>
    </source>
</evidence>
<dbReference type="Gene3D" id="3.50.50.60">
    <property type="entry name" value="FAD/NAD(P)-binding domain"/>
    <property type="match status" value="2"/>
</dbReference>
<proteinExistence type="predicted"/>
<dbReference type="RefSeq" id="WP_273927648.1">
    <property type="nucleotide sequence ID" value="NZ_JAQSIO010000005.1"/>
</dbReference>
<sequence>MTQAFDVCIRGAGVVGQTLALLLARERLRVALVAPPRSGSAVPPADDVRAYALNSASQKLLASLRCWPDAQAATPVTDMRVYGDQGGSVHFSAQAQQTEALTWIVDVPALEARLADAVGFQPQIECVDSPRAAALTVVCEGRASRTREEFGVNYQTTPYPHTAIAARLTLPEVHQQCAKQWFLPGQVMAFLPLNGAQGNSVALVWSVPHHDVAELMSLPPTDFADRVAAAAGLPAGALQLSSERASWPLQQSRADRWTGPMPSAAGKPGASWALAGDAAHAVHPLAGQGLNLGLGDVAALARILRERDYWRSVADPKLLRRYERERKAGIWALGLASDSLQLLFDHPQNLLPSARNWGMNQFDRSGPLKNWVTRLAMGLA</sequence>
<organism evidence="2 3">
    <name type="scientific">Curvibacter microcysteis</name>
    <dbReference type="NCBI Taxonomy" id="3026419"/>
    <lineage>
        <taxon>Bacteria</taxon>
        <taxon>Pseudomonadati</taxon>
        <taxon>Pseudomonadota</taxon>
        <taxon>Betaproteobacteria</taxon>
        <taxon>Burkholderiales</taxon>
        <taxon>Comamonadaceae</taxon>
        <taxon>Curvibacter</taxon>
    </lineage>
</organism>
<accession>A0ABT5MJ87</accession>
<keyword evidence="3" id="KW-1185">Reference proteome</keyword>
<comment type="caution">
    <text evidence="2">The sequence shown here is derived from an EMBL/GenBank/DDBJ whole genome shotgun (WGS) entry which is preliminary data.</text>
</comment>
<dbReference type="SUPFAM" id="SSF51905">
    <property type="entry name" value="FAD/NAD(P)-binding domain"/>
    <property type="match status" value="1"/>
</dbReference>
<dbReference type="EMBL" id="JAQSIO010000005">
    <property type="protein sequence ID" value="MDD0815957.1"/>
    <property type="molecule type" value="Genomic_DNA"/>
</dbReference>
<dbReference type="PROSITE" id="PS01304">
    <property type="entry name" value="UBIH"/>
    <property type="match status" value="1"/>
</dbReference>
<dbReference type="Pfam" id="PF01494">
    <property type="entry name" value="FAD_binding_3"/>
    <property type="match status" value="1"/>
</dbReference>
<protein>
    <submittedName>
        <fullName evidence="2">FAD-dependent monooxygenase</fullName>
    </submittedName>
</protein>
<name>A0ABT5MJ87_9BURK</name>
<evidence type="ECO:0000313" key="2">
    <source>
        <dbReference type="EMBL" id="MDD0815957.1"/>
    </source>
</evidence>
<dbReference type="InterPro" id="IPR036188">
    <property type="entry name" value="FAD/NAD-bd_sf"/>
</dbReference>
<dbReference type="PANTHER" id="PTHR43876">
    <property type="entry name" value="UBIQUINONE BIOSYNTHESIS MONOOXYGENASE COQ6, MITOCHONDRIAL"/>
    <property type="match status" value="1"/>
</dbReference>
<dbReference type="Gene3D" id="3.30.9.10">
    <property type="entry name" value="D-Amino Acid Oxidase, subunit A, domain 2"/>
    <property type="match status" value="1"/>
</dbReference>
<keyword evidence="2" id="KW-0503">Monooxygenase</keyword>
<evidence type="ECO:0000313" key="3">
    <source>
        <dbReference type="Proteomes" id="UP001528672"/>
    </source>
</evidence>
<dbReference type="Proteomes" id="UP001528672">
    <property type="component" value="Unassembled WGS sequence"/>
</dbReference>
<reference evidence="2 3" key="1">
    <citation type="submission" date="2023-02" db="EMBL/GenBank/DDBJ databases">
        <title>Bacterial whole genome sequence for Curvibacter sp. HBC28.</title>
        <authorList>
            <person name="Le V."/>
            <person name="Ko S.-R."/>
            <person name="Ahn C.-Y."/>
            <person name="Oh H.-M."/>
        </authorList>
    </citation>
    <scope>NUCLEOTIDE SEQUENCE [LARGE SCALE GENOMIC DNA]</scope>
    <source>
        <strain evidence="2 3">HBC28</strain>
    </source>
</reference>
<dbReference type="GO" id="GO:0004497">
    <property type="term" value="F:monooxygenase activity"/>
    <property type="evidence" value="ECO:0007669"/>
    <property type="project" value="UniProtKB-KW"/>
</dbReference>
<feature type="domain" description="FAD-binding" evidence="1">
    <location>
        <begin position="133"/>
        <end position="332"/>
    </location>
</feature>
<dbReference type="InterPro" id="IPR051205">
    <property type="entry name" value="UbiH/COQ6_monooxygenase"/>
</dbReference>
<dbReference type="InterPro" id="IPR018168">
    <property type="entry name" value="Ubi_Hdrlase_CS"/>
</dbReference>
<dbReference type="PANTHER" id="PTHR43876:SF7">
    <property type="entry name" value="UBIQUINONE BIOSYNTHESIS MONOOXYGENASE COQ6, MITOCHONDRIAL"/>
    <property type="match status" value="1"/>
</dbReference>
<keyword evidence="2" id="KW-0560">Oxidoreductase</keyword>